<keyword evidence="3 13" id="KW-0808">Transferase</keyword>
<dbReference type="InterPro" id="IPR011009">
    <property type="entry name" value="Kinase-like_dom_sf"/>
</dbReference>
<dbReference type="InterPro" id="IPR036426">
    <property type="entry name" value="Bulb-type_lectin_dom_sf"/>
</dbReference>
<gene>
    <name evidence="18" type="ORF">CEPIT_LOCUS17256</name>
    <name evidence="19" type="ORF">CEPIT_LOCUS28476</name>
</gene>
<keyword evidence="10 14" id="KW-0472">Membrane</keyword>
<evidence type="ECO:0000259" key="16">
    <source>
        <dbReference type="PROSITE" id="PS50927"/>
    </source>
</evidence>
<evidence type="ECO:0000256" key="7">
    <source>
        <dbReference type="ARBA" id="ARBA00022777"/>
    </source>
</evidence>
<dbReference type="InterPro" id="IPR001480">
    <property type="entry name" value="Bulb-type_lectin_dom"/>
</dbReference>
<keyword evidence="9 14" id="KW-1133">Transmembrane helix</keyword>
<organism evidence="19 20">
    <name type="scientific">Cuscuta epithymum</name>
    <dbReference type="NCBI Taxonomy" id="186058"/>
    <lineage>
        <taxon>Eukaryota</taxon>
        <taxon>Viridiplantae</taxon>
        <taxon>Streptophyta</taxon>
        <taxon>Embryophyta</taxon>
        <taxon>Tracheophyta</taxon>
        <taxon>Spermatophyta</taxon>
        <taxon>Magnoliopsida</taxon>
        <taxon>eudicotyledons</taxon>
        <taxon>Gunneridae</taxon>
        <taxon>Pentapetalae</taxon>
        <taxon>asterids</taxon>
        <taxon>lamiids</taxon>
        <taxon>Solanales</taxon>
        <taxon>Convolvulaceae</taxon>
        <taxon>Cuscuteae</taxon>
        <taxon>Cuscuta</taxon>
        <taxon>Cuscuta subgen. Cuscuta</taxon>
    </lineage>
</organism>
<dbReference type="GO" id="GO:0048544">
    <property type="term" value="P:recognition of pollen"/>
    <property type="evidence" value="ECO:0007669"/>
    <property type="project" value="InterPro"/>
</dbReference>
<comment type="caution">
    <text evidence="19">The sequence shown here is derived from an EMBL/GenBank/DDBJ whole genome shotgun (WGS) entry which is preliminary data.</text>
</comment>
<evidence type="ECO:0000256" key="11">
    <source>
        <dbReference type="ARBA" id="ARBA00023157"/>
    </source>
</evidence>
<dbReference type="SUPFAM" id="SSF51110">
    <property type="entry name" value="alpha-D-mannose-specific plant lectins"/>
    <property type="match status" value="2"/>
</dbReference>
<feature type="domain" description="Apple" evidence="17">
    <location>
        <begin position="374"/>
        <end position="454"/>
    </location>
</feature>
<dbReference type="GO" id="GO:0004674">
    <property type="term" value="F:protein serine/threonine kinase activity"/>
    <property type="evidence" value="ECO:0007669"/>
    <property type="project" value="UniProtKB-KW"/>
</dbReference>
<reference evidence="19" key="1">
    <citation type="submission" date="2022-07" db="EMBL/GenBank/DDBJ databases">
        <authorList>
            <person name="Macas J."/>
            <person name="Novak P."/>
            <person name="Neumann P."/>
        </authorList>
    </citation>
    <scope>NUCLEOTIDE SEQUENCE</scope>
</reference>
<evidence type="ECO:0000256" key="2">
    <source>
        <dbReference type="ARBA" id="ARBA00022527"/>
    </source>
</evidence>
<evidence type="ECO:0000259" key="15">
    <source>
        <dbReference type="PROSITE" id="PS50011"/>
    </source>
</evidence>
<dbReference type="GO" id="GO:0005524">
    <property type="term" value="F:ATP binding"/>
    <property type="evidence" value="ECO:0007669"/>
    <property type="project" value="UniProtKB-KW"/>
</dbReference>
<feature type="transmembrane region" description="Helical" evidence="14">
    <location>
        <begin position="478"/>
        <end position="501"/>
    </location>
</feature>
<dbReference type="SMART" id="SM00473">
    <property type="entry name" value="PAN_AP"/>
    <property type="match status" value="1"/>
</dbReference>
<dbReference type="GO" id="GO:0016020">
    <property type="term" value="C:membrane"/>
    <property type="evidence" value="ECO:0007669"/>
    <property type="project" value="UniProtKB-SubCell"/>
</dbReference>
<name>A0AAV0EWR1_9ASTE</name>
<evidence type="ECO:0000256" key="4">
    <source>
        <dbReference type="ARBA" id="ARBA00022692"/>
    </source>
</evidence>
<dbReference type="InterPro" id="IPR003609">
    <property type="entry name" value="Pan_app"/>
</dbReference>
<dbReference type="PROSITE" id="PS50927">
    <property type="entry name" value="BULB_LECTIN"/>
    <property type="match status" value="2"/>
</dbReference>
<keyword evidence="5" id="KW-0732">Signal</keyword>
<evidence type="ECO:0000256" key="8">
    <source>
        <dbReference type="ARBA" id="ARBA00022840"/>
    </source>
</evidence>
<dbReference type="PIRSF" id="PIRSF000641">
    <property type="entry name" value="SRK"/>
    <property type="match status" value="1"/>
</dbReference>
<evidence type="ECO:0000256" key="10">
    <source>
        <dbReference type="ARBA" id="ARBA00023136"/>
    </source>
</evidence>
<dbReference type="EMBL" id="CAMAPF010000131">
    <property type="protein sequence ID" value="CAH9105546.1"/>
    <property type="molecule type" value="Genomic_DNA"/>
</dbReference>
<evidence type="ECO:0000256" key="5">
    <source>
        <dbReference type="ARBA" id="ARBA00022729"/>
    </source>
</evidence>
<dbReference type="InterPro" id="IPR000858">
    <property type="entry name" value="S_locus_glycoprot_dom"/>
</dbReference>
<dbReference type="Proteomes" id="UP001152523">
    <property type="component" value="Unassembled WGS sequence"/>
</dbReference>
<accession>A0AAV0EWR1</accession>
<evidence type="ECO:0000256" key="12">
    <source>
        <dbReference type="ARBA" id="ARBA00023180"/>
    </source>
</evidence>
<sequence>MQLLGPWAENKLHTRIADKEPRTAANHSYSIFKNYMMLFEYLNYHICFQSMTKLQKIAITSFLLVCVSTGFLFSTVSCSPIPLGSRLTIDENNYWMSANGNFRFGFSNHSLQFSVGIEFCLSFISGIEPTLVWNLGGHNKVGKKSYVELSLDGELILFDTEIRGIAWKSNTRNAGIESALLRNDGNFVLLNQKKNVIWQSFTSPSDTLLPGQNLTFHQLLLGASEGQEASHYSLSMSASGILQLNWDNSVTYWTAGDPSKSTVHVMLNTEGAVQGYDHMSKVVWSVFPQDFNDKDVKFRFLKLDIDGNLRLYSWRNESRSWRPVWQAVQNNCHIFATCGYDGICIFNSSDSQTCDCLHTSAGEEYCILLNQQNCALGFSMIRRDHTFIYETRPLSRMMVKTSLQHCKRLCVEDPLCQAVSFLKNGTSECQIMKSQFISGWSDPSSSYVSFVKTCLDPIAVLPIQMHNFTNNQSHKVSVLSIIGGITAVSVLACIVFLSAIGTYMGRRIRRKCAGRKEALSSNAVVNSSGCLMLSYSKIKEMTEKFKNQIGPNMFKGVTQPNNKLVVVKDLSTSSIGEKIFCDVVLRLGNVHHKNLLKLEAFCCESHYRILVYEFVRNGSLAECLRDSEIVKRLTWRKRWNICISIARAISYLHNGCWEFISHGNLNCTNVVLDDNLEAKVSGFGLSPLLPSPSRSEESPAEKDIRDFGMMICVLITGIQSGDKACKWAYAKWAAAELETLFDKIIEGVDFEEMERALRLAFWCLQVNTQRRPSMAEIVKVLEGAFDVDPPPPLFG</sequence>
<dbReference type="Pfam" id="PF01453">
    <property type="entry name" value="B_lectin"/>
    <property type="match status" value="1"/>
</dbReference>
<comment type="catalytic activity">
    <reaction evidence="13">
        <text>L-seryl-[protein] + ATP = O-phospho-L-seryl-[protein] + ADP + H(+)</text>
        <dbReference type="Rhea" id="RHEA:17989"/>
        <dbReference type="Rhea" id="RHEA-COMP:9863"/>
        <dbReference type="Rhea" id="RHEA-COMP:11604"/>
        <dbReference type="ChEBI" id="CHEBI:15378"/>
        <dbReference type="ChEBI" id="CHEBI:29999"/>
        <dbReference type="ChEBI" id="CHEBI:30616"/>
        <dbReference type="ChEBI" id="CHEBI:83421"/>
        <dbReference type="ChEBI" id="CHEBI:456216"/>
        <dbReference type="EC" id="2.7.11.1"/>
    </reaction>
</comment>
<dbReference type="InterPro" id="IPR000719">
    <property type="entry name" value="Prot_kinase_dom"/>
</dbReference>
<evidence type="ECO:0000256" key="9">
    <source>
        <dbReference type="ARBA" id="ARBA00022989"/>
    </source>
</evidence>
<dbReference type="Gene3D" id="1.10.510.10">
    <property type="entry name" value="Transferase(Phosphotransferase) domain 1"/>
    <property type="match status" value="2"/>
</dbReference>
<dbReference type="InterPro" id="IPR024171">
    <property type="entry name" value="SRK-like_kinase"/>
</dbReference>
<comment type="subcellular location">
    <subcellularLocation>
        <location evidence="1">Membrane</location>
        <topology evidence="1">Single-pass membrane protein</topology>
    </subcellularLocation>
</comment>
<dbReference type="SUPFAM" id="SSF56112">
    <property type="entry name" value="Protein kinase-like (PK-like)"/>
    <property type="match status" value="1"/>
</dbReference>
<comment type="catalytic activity">
    <reaction evidence="13">
        <text>L-threonyl-[protein] + ATP = O-phospho-L-threonyl-[protein] + ADP + H(+)</text>
        <dbReference type="Rhea" id="RHEA:46608"/>
        <dbReference type="Rhea" id="RHEA-COMP:11060"/>
        <dbReference type="Rhea" id="RHEA-COMP:11605"/>
        <dbReference type="ChEBI" id="CHEBI:15378"/>
        <dbReference type="ChEBI" id="CHEBI:30013"/>
        <dbReference type="ChEBI" id="CHEBI:30616"/>
        <dbReference type="ChEBI" id="CHEBI:61977"/>
        <dbReference type="ChEBI" id="CHEBI:456216"/>
        <dbReference type="EC" id="2.7.11.1"/>
    </reaction>
</comment>
<evidence type="ECO:0000256" key="6">
    <source>
        <dbReference type="ARBA" id="ARBA00022741"/>
    </source>
</evidence>
<evidence type="ECO:0000313" key="19">
    <source>
        <dbReference type="EMBL" id="CAH9127637.1"/>
    </source>
</evidence>
<keyword evidence="12" id="KW-0325">Glycoprotein</keyword>
<keyword evidence="20" id="KW-1185">Reference proteome</keyword>
<evidence type="ECO:0000256" key="1">
    <source>
        <dbReference type="ARBA" id="ARBA00004167"/>
    </source>
</evidence>
<dbReference type="PROSITE" id="PS50948">
    <property type="entry name" value="PAN"/>
    <property type="match status" value="1"/>
</dbReference>
<feature type="domain" description="Bulb-type lectin" evidence="16">
    <location>
        <begin position="80"/>
        <end position="202"/>
    </location>
</feature>
<dbReference type="Gene3D" id="3.30.200.20">
    <property type="entry name" value="Phosphorylase Kinase, domain 1"/>
    <property type="match status" value="1"/>
</dbReference>
<feature type="domain" description="Bulb-type lectin" evidence="16">
    <location>
        <begin position="205"/>
        <end position="324"/>
    </location>
</feature>
<dbReference type="PANTHER" id="PTHR47974:SF13">
    <property type="entry name" value="G-TYPE LECTIN S-RECEPTOR-LIKE SERINE_THREONINE-PROTEIN KINASE SD3-1"/>
    <property type="match status" value="1"/>
</dbReference>
<protein>
    <recommendedName>
        <fullName evidence="13">Receptor-like serine/threonine-protein kinase</fullName>
        <ecNumber evidence="13">2.7.11.1</ecNumber>
    </recommendedName>
</protein>
<dbReference type="Pfam" id="PF00954">
    <property type="entry name" value="S_locus_glycop"/>
    <property type="match status" value="1"/>
</dbReference>
<keyword evidence="6 13" id="KW-0547">Nucleotide-binding</keyword>
<evidence type="ECO:0000313" key="18">
    <source>
        <dbReference type="EMBL" id="CAH9105546.1"/>
    </source>
</evidence>
<dbReference type="InterPro" id="IPR001245">
    <property type="entry name" value="Ser-Thr/Tyr_kinase_cat_dom"/>
</dbReference>
<dbReference type="PANTHER" id="PTHR47974">
    <property type="entry name" value="OS07G0415500 PROTEIN"/>
    <property type="match status" value="1"/>
</dbReference>
<dbReference type="EMBL" id="CAMAPF010000948">
    <property type="protein sequence ID" value="CAH9127637.1"/>
    <property type="molecule type" value="Genomic_DNA"/>
</dbReference>
<feature type="domain" description="Protein kinase" evidence="15">
    <location>
        <begin position="543"/>
        <end position="795"/>
    </location>
</feature>
<proteinExistence type="inferred from homology"/>
<evidence type="ECO:0000256" key="13">
    <source>
        <dbReference type="PIRNR" id="PIRNR000641"/>
    </source>
</evidence>
<comment type="similarity">
    <text evidence="13">Belongs to the protein kinase superfamily. Ser/Thr protein kinase family.</text>
</comment>
<dbReference type="AlphaFoldDB" id="A0AAV0EWR1"/>
<keyword evidence="2 13" id="KW-0723">Serine/threonine-protein kinase</keyword>
<dbReference type="Gene3D" id="2.90.10.10">
    <property type="entry name" value="Bulb-type lectin domain"/>
    <property type="match status" value="2"/>
</dbReference>
<evidence type="ECO:0000259" key="17">
    <source>
        <dbReference type="PROSITE" id="PS50948"/>
    </source>
</evidence>
<keyword evidence="11" id="KW-1015">Disulfide bond</keyword>
<evidence type="ECO:0000256" key="14">
    <source>
        <dbReference type="SAM" id="Phobius"/>
    </source>
</evidence>
<dbReference type="Pfam" id="PF07714">
    <property type="entry name" value="PK_Tyr_Ser-Thr"/>
    <property type="match status" value="1"/>
</dbReference>
<keyword evidence="4 14" id="KW-0812">Transmembrane</keyword>
<evidence type="ECO:0000256" key="3">
    <source>
        <dbReference type="ARBA" id="ARBA00022679"/>
    </source>
</evidence>
<dbReference type="PROSITE" id="PS50011">
    <property type="entry name" value="PROTEIN_KINASE_DOM"/>
    <property type="match status" value="1"/>
</dbReference>
<keyword evidence="7 13" id="KW-0418">Kinase</keyword>
<keyword evidence="8 13" id="KW-0067">ATP-binding</keyword>
<evidence type="ECO:0000313" key="20">
    <source>
        <dbReference type="Proteomes" id="UP001152523"/>
    </source>
</evidence>
<dbReference type="SMART" id="SM00108">
    <property type="entry name" value="B_lectin"/>
    <property type="match status" value="1"/>
</dbReference>
<dbReference type="EC" id="2.7.11.1" evidence="13"/>